<dbReference type="InterPro" id="IPR045004">
    <property type="entry name" value="ECH_dom"/>
</dbReference>
<evidence type="ECO:0000256" key="1">
    <source>
        <dbReference type="ARBA" id="ARBA00001709"/>
    </source>
</evidence>
<protein>
    <recommendedName>
        <fullName evidence="2">3-hydroxyisobutyryl-CoA hydrolase</fullName>
        <ecNumber evidence="2">3.1.2.4</ecNumber>
    </recommendedName>
</protein>
<dbReference type="NCBIfam" id="NF004127">
    <property type="entry name" value="PRK05617.1"/>
    <property type="match status" value="1"/>
</dbReference>
<organism evidence="5 6">
    <name type="scientific">Nesterenkonia halobia</name>
    <dbReference type="NCBI Taxonomy" id="37922"/>
    <lineage>
        <taxon>Bacteria</taxon>
        <taxon>Bacillati</taxon>
        <taxon>Actinomycetota</taxon>
        <taxon>Actinomycetes</taxon>
        <taxon>Micrococcales</taxon>
        <taxon>Micrococcaceae</taxon>
        <taxon>Nesterenkonia</taxon>
    </lineage>
</organism>
<evidence type="ECO:0000313" key="5">
    <source>
        <dbReference type="EMBL" id="GAA3286560.1"/>
    </source>
</evidence>
<gene>
    <name evidence="5" type="ORF">GCM10020260_21540</name>
</gene>
<comment type="caution">
    <text evidence="5">The sequence shown here is derived from an EMBL/GenBank/DDBJ whole genome shotgun (WGS) entry which is preliminary data.</text>
</comment>
<dbReference type="InterPro" id="IPR029045">
    <property type="entry name" value="ClpP/crotonase-like_dom_sf"/>
</dbReference>
<dbReference type="PANTHER" id="PTHR43176:SF3">
    <property type="entry name" value="3-HYDROXYISOBUTYRYL-COA HYDROLASE, MITOCHONDRIAL"/>
    <property type="match status" value="1"/>
</dbReference>
<reference evidence="6" key="1">
    <citation type="journal article" date="2019" name="Int. J. Syst. Evol. Microbiol.">
        <title>The Global Catalogue of Microorganisms (GCM) 10K type strain sequencing project: providing services to taxonomists for standard genome sequencing and annotation.</title>
        <authorList>
            <consortium name="The Broad Institute Genomics Platform"/>
            <consortium name="The Broad Institute Genome Sequencing Center for Infectious Disease"/>
            <person name="Wu L."/>
            <person name="Ma J."/>
        </authorList>
    </citation>
    <scope>NUCLEOTIDE SEQUENCE [LARGE SCALE GENOMIC DNA]</scope>
    <source>
        <strain evidence="6">JCM 11483</strain>
    </source>
</reference>
<dbReference type="Gene3D" id="3.90.226.10">
    <property type="entry name" value="2-enoyl-CoA Hydratase, Chain A, domain 1"/>
    <property type="match status" value="1"/>
</dbReference>
<evidence type="ECO:0000259" key="4">
    <source>
        <dbReference type="Pfam" id="PF16113"/>
    </source>
</evidence>
<dbReference type="EC" id="3.1.2.4" evidence="2"/>
<dbReference type="PANTHER" id="PTHR43176">
    <property type="entry name" value="3-HYDROXYISOBUTYRYL-COA HYDROLASE-RELATED"/>
    <property type="match status" value="1"/>
</dbReference>
<dbReference type="InterPro" id="IPR032259">
    <property type="entry name" value="HIBYL-CoA-H"/>
</dbReference>
<evidence type="ECO:0000256" key="3">
    <source>
        <dbReference type="ARBA" id="ARBA00022801"/>
    </source>
</evidence>
<dbReference type="CDD" id="cd06558">
    <property type="entry name" value="crotonase-like"/>
    <property type="match status" value="1"/>
</dbReference>
<feature type="domain" description="Enoyl-CoA hydratase/isomerase" evidence="4">
    <location>
        <begin position="19"/>
        <end position="356"/>
    </location>
</feature>
<name>A0ABP6RHC6_9MICC</name>
<dbReference type="Pfam" id="PF16113">
    <property type="entry name" value="ECH_2"/>
    <property type="match status" value="1"/>
</dbReference>
<keyword evidence="6" id="KW-1185">Reference proteome</keyword>
<comment type="catalytic activity">
    <reaction evidence="1">
        <text>3-hydroxy-2-methylpropanoyl-CoA + H2O = 3-hydroxy-2-methylpropanoate + CoA + H(+)</text>
        <dbReference type="Rhea" id="RHEA:20888"/>
        <dbReference type="ChEBI" id="CHEBI:11805"/>
        <dbReference type="ChEBI" id="CHEBI:15377"/>
        <dbReference type="ChEBI" id="CHEBI:15378"/>
        <dbReference type="ChEBI" id="CHEBI:57287"/>
        <dbReference type="ChEBI" id="CHEBI:57340"/>
        <dbReference type="EC" id="3.1.2.4"/>
    </reaction>
</comment>
<keyword evidence="3" id="KW-0378">Hydrolase</keyword>
<dbReference type="RefSeq" id="WP_344721195.1">
    <property type="nucleotide sequence ID" value="NZ_BAAAYG010000009.1"/>
</dbReference>
<dbReference type="Proteomes" id="UP001501736">
    <property type="component" value="Unassembled WGS sequence"/>
</dbReference>
<accession>A0ABP6RHC6</accession>
<dbReference type="SUPFAM" id="SSF52096">
    <property type="entry name" value="ClpP/crotonase"/>
    <property type="match status" value="1"/>
</dbReference>
<dbReference type="EMBL" id="BAAAYG010000009">
    <property type="protein sequence ID" value="GAA3286560.1"/>
    <property type="molecule type" value="Genomic_DNA"/>
</dbReference>
<sequence>MGRETFTGDVAFETRGHLGIITLNRPESLNALTQLMCEAILVQLEDWADDDAVAQVLVRGAGDKGLSAGGDVVGVHRDMVEHQEVDGGPVLPDGTPAYQAHFATEDFWAAEYRMNLTIARFPKPYIAVMDGLALGGGLGLSAHGSHRLVTERTRAGMPETTIGFSPDVGGTHLLSRAPRKTGLHAGMLGLHLDAADAIHLGLADARIDSADIAALIDALAARGADEVVAEFTRDVEESALAAADWINHAYSGGDVDIILARLDALTEDVPEAGEAAEVIRARSPLSVRVAHRAIATAGDLSLAGALLQEYTVGVHMLRSHDFREGIRAQLVDKDRSPQWRPPTLADVDDDLLDHFFTPVPHKILELPHD</sequence>
<proteinExistence type="predicted"/>
<evidence type="ECO:0000313" key="6">
    <source>
        <dbReference type="Proteomes" id="UP001501736"/>
    </source>
</evidence>
<evidence type="ECO:0000256" key="2">
    <source>
        <dbReference type="ARBA" id="ARBA00011915"/>
    </source>
</evidence>